<dbReference type="EMBL" id="LR721787">
    <property type="protein sequence ID" value="VVW79930.1"/>
    <property type="molecule type" value="Genomic_DNA"/>
</dbReference>
<feature type="domain" description="Nudix hydrolase" evidence="1">
    <location>
        <begin position="75"/>
        <end position="191"/>
    </location>
</feature>
<gene>
    <name evidence="2" type="ORF">NYM_LOCUS27942</name>
</gene>
<dbReference type="OrthoDB" id="433924at2759"/>
<dbReference type="InterPro" id="IPR000086">
    <property type="entry name" value="NUDIX_hydrolase_dom"/>
</dbReference>
<dbReference type="PANTHER" id="PTHR36395:SF1">
    <property type="entry name" value="RING-H2 ZINC FINGER PROTEIN"/>
    <property type="match status" value="1"/>
</dbReference>
<dbReference type="Gramene" id="NC9G0272720.1">
    <property type="protein sequence ID" value="NC9G0272720.1:cds"/>
    <property type="gene ID" value="NC9G0272720"/>
</dbReference>
<evidence type="ECO:0000259" key="1">
    <source>
        <dbReference type="Pfam" id="PF00293"/>
    </source>
</evidence>
<accession>A0A5K1GRY8</accession>
<dbReference type="AlphaFoldDB" id="A0A5K1GRY8"/>
<sequence length="219" mass="24133">MSCTTTTSSSTNAFLTAQSFPSPQALSDWLRPRLPHDLPTWGVKPGTKNVSNLWLELSHGETVLQDTIPPRRTVNVATVNIRNLAGNVLIESHQELSDGSVRSRCRPLSEKMKAGETIREAAIRAVREELGSVLVSPDGVRVLMDSYSRKIEERDSGSYPGMPSCYILHSVDVIIKESLPEGDFSTQEEDEYAGSGGEVAKGAVVVRKHFWKWVPQQDA</sequence>
<dbReference type="SUPFAM" id="SSF55811">
    <property type="entry name" value="Nudix"/>
    <property type="match status" value="1"/>
</dbReference>
<dbReference type="PANTHER" id="PTHR36395">
    <property type="entry name" value="RING-H2 ZINC FINGER PROTEIN"/>
    <property type="match status" value="1"/>
</dbReference>
<reference evidence="2" key="1">
    <citation type="submission" date="2019-09" db="EMBL/GenBank/DDBJ databases">
        <authorList>
            <person name="Zhang L."/>
        </authorList>
    </citation>
    <scope>NUCLEOTIDE SEQUENCE</scope>
</reference>
<name>A0A5K1GRY8_9MAGN</name>
<dbReference type="OMA" id="TPCLPDV"/>
<dbReference type="Pfam" id="PF00293">
    <property type="entry name" value="NUDIX"/>
    <property type="match status" value="1"/>
</dbReference>
<proteinExistence type="predicted"/>
<dbReference type="InterPro" id="IPR015797">
    <property type="entry name" value="NUDIX_hydrolase-like_dom_sf"/>
</dbReference>
<evidence type="ECO:0000313" key="2">
    <source>
        <dbReference type="EMBL" id="VVW79930.1"/>
    </source>
</evidence>
<protein>
    <recommendedName>
        <fullName evidence="1">Nudix hydrolase domain-containing protein</fullName>
    </recommendedName>
</protein>
<organism evidence="2">
    <name type="scientific">Nymphaea colorata</name>
    <name type="common">pocket water lily</name>
    <dbReference type="NCBI Taxonomy" id="210225"/>
    <lineage>
        <taxon>Eukaryota</taxon>
        <taxon>Viridiplantae</taxon>
        <taxon>Streptophyta</taxon>
        <taxon>Embryophyta</taxon>
        <taxon>Tracheophyta</taxon>
        <taxon>Spermatophyta</taxon>
        <taxon>Magnoliopsida</taxon>
        <taxon>Nymphaeales</taxon>
        <taxon>Nymphaeaceae</taxon>
        <taxon>Nymphaea</taxon>
    </lineage>
</organism>